<dbReference type="AlphaFoldDB" id="A0A0G1V341"/>
<dbReference type="PANTHER" id="PTHR36174:SF1">
    <property type="entry name" value="LIPID II:GLYCINE GLYCYLTRANSFERASE"/>
    <property type="match status" value="1"/>
</dbReference>
<dbReference type="InterPro" id="IPR003447">
    <property type="entry name" value="FEMABX"/>
</dbReference>
<dbReference type="Proteomes" id="UP000034637">
    <property type="component" value="Unassembled WGS sequence"/>
</dbReference>
<dbReference type="EMBL" id="LCPP01000004">
    <property type="protein sequence ID" value="KKW00821.1"/>
    <property type="molecule type" value="Genomic_DNA"/>
</dbReference>
<keyword evidence="5" id="KW-0012">Acyltransferase</keyword>
<keyword evidence="6" id="KW-0961">Cell wall biogenesis/degradation</keyword>
<organism evidence="7 8">
    <name type="scientific">Candidatus Amesbacteria bacterium GW2011_GWA1_48_9</name>
    <dbReference type="NCBI Taxonomy" id="1618355"/>
    <lineage>
        <taxon>Bacteria</taxon>
        <taxon>Candidatus Amesiibacteriota</taxon>
    </lineage>
</organism>
<gene>
    <name evidence="7" type="ORF">UY33_C0004G0007</name>
</gene>
<dbReference type="InterPro" id="IPR050644">
    <property type="entry name" value="PG_Glycine_Bridge_Synth"/>
</dbReference>
<protein>
    <submittedName>
        <fullName evidence="7">FemAB family protein</fullName>
    </submittedName>
</protein>
<keyword evidence="2" id="KW-0808">Transferase</keyword>
<evidence type="ECO:0000256" key="4">
    <source>
        <dbReference type="ARBA" id="ARBA00022984"/>
    </source>
</evidence>
<evidence type="ECO:0000313" key="7">
    <source>
        <dbReference type="EMBL" id="KKW00821.1"/>
    </source>
</evidence>
<dbReference type="GO" id="GO:0016755">
    <property type="term" value="F:aminoacyltransferase activity"/>
    <property type="evidence" value="ECO:0007669"/>
    <property type="project" value="InterPro"/>
</dbReference>
<evidence type="ECO:0000256" key="2">
    <source>
        <dbReference type="ARBA" id="ARBA00022679"/>
    </source>
</evidence>
<evidence type="ECO:0000256" key="3">
    <source>
        <dbReference type="ARBA" id="ARBA00022960"/>
    </source>
</evidence>
<dbReference type="PANTHER" id="PTHR36174">
    <property type="entry name" value="LIPID II:GLYCINE GLYCYLTRANSFERASE"/>
    <property type="match status" value="1"/>
</dbReference>
<reference evidence="7 8" key="1">
    <citation type="journal article" date="2015" name="Nature">
        <title>rRNA introns, odd ribosomes, and small enigmatic genomes across a large radiation of phyla.</title>
        <authorList>
            <person name="Brown C.T."/>
            <person name="Hug L.A."/>
            <person name="Thomas B.C."/>
            <person name="Sharon I."/>
            <person name="Castelle C.J."/>
            <person name="Singh A."/>
            <person name="Wilkins M.J."/>
            <person name="Williams K.H."/>
            <person name="Banfield J.F."/>
        </authorList>
    </citation>
    <scope>NUCLEOTIDE SEQUENCE [LARGE SCALE GENOMIC DNA]</scope>
</reference>
<dbReference type="SUPFAM" id="SSF55729">
    <property type="entry name" value="Acyl-CoA N-acyltransferases (Nat)"/>
    <property type="match status" value="2"/>
</dbReference>
<name>A0A0G1V341_9BACT</name>
<evidence type="ECO:0000256" key="6">
    <source>
        <dbReference type="ARBA" id="ARBA00023316"/>
    </source>
</evidence>
<dbReference type="GO" id="GO:0009252">
    <property type="term" value="P:peptidoglycan biosynthetic process"/>
    <property type="evidence" value="ECO:0007669"/>
    <property type="project" value="UniProtKB-KW"/>
</dbReference>
<keyword evidence="3" id="KW-0133">Cell shape</keyword>
<evidence type="ECO:0000256" key="5">
    <source>
        <dbReference type="ARBA" id="ARBA00023315"/>
    </source>
</evidence>
<dbReference type="InterPro" id="IPR016181">
    <property type="entry name" value="Acyl_CoA_acyltransferase"/>
</dbReference>
<dbReference type="PROSITE" id="PS51191">
    <property type="entry name" value="FEMABX"/>
    <property type="match status" value="1"/>
</dbReference>
<comment type="caution">
    <text evidence="7">The sequence shown here is derived from an EMBL/GenBank/DDBJ whole genome shotgun (WGS) entry which is preliminary data.</text>
</comment>
<dbReference type="GO" id="GO:0008360">
    <property type="term" value="P:regulation of cell shape"/>
    <property type="evidence" value="ECO:0007669"/>
    <property type="project" value="UniProtKB-KW"/>
</dbReference>
<evidence type="ECO:0000313" key="8">
    <source>
        <dbReference type="Proteomes" id="UP000034637"/>
    </source>
</evidence>
<dbReference type="Pfam" id="PF02388">
    <property type="entry name" value="FemAB"/>
    <property type="match status" value="2"/>
</dbReference>
<evidence type="ECO:0000256" key="1">
    <source>
        <dbReference type="ARBA" id="ARBA00009943"/>
    </source>
</evidence>
<sequence>MEVGKNSWNLQVSHPLQSWEWGEFREKRQPVDRINGMLVVWTKIKYTPWCFGYIPMGKCPTQEDLDRLKNLGKRRGAIGIRLEPNIVLNAEQSSRIREQCSVLKRLPKGRSLFKPKTFLVDLTRSEEELLAVMHPKGRYNIKVAQKHNVGVKEDNSLEALEQYLELMFGGTAKRQKIYAHSREYHRQLWEALHPAGMATLWIAKWQGIILAGAMIFRFKDTAYYAYGASALDHKEVMAPTLLLWETIRRVKQQGCKIYDLWGAEEGRGFSRFKEQFGGKLVEMAGTFDLSVNPVLYPLFKLAEGVRWKVLRMLK</sequence>
<dbReference type="GO" id="GO:0071555">
    <property type="term" value="P:cell wall organization"/>
    <property type="evidence" value="ECO:0007669"/>
    <property type="project" value="UniProtKB-KW"/>
</dbReference>
<proteinExistence type="inferred from homology"/>
<comment type="similarity">
    <text evidence="1">Belongs to the FemABX family.</text>
</comment>
<accession>A0A0G1V341</accession>
<keyword evidence="4" id="KW-0573">Peptidoglycan synthesis</keyword>
<dbReference type="Gene3D" id="3.40.630.30">
    <property type="match status" value="1"/>
</dbReference>